<feature type="region of interest" description="Disordered" evidence="1">
    <location>
        <begin position="234"/>
        <end position="261"/>
    </location>
</feature>
<proteinExistence type="predicted"/>
<feature type="region of interest" description="Disordered" evidence="1">
    <location>
        <begin position="1"/>
        <end position="32"/>
    </location>
</feature>
<reference evidence="2 3" key="1">
    <citation type="submission" date="2018-06" db="EMBL/GenBank/DDBJ databases">
        <title>Complete Genomes of Monosporascus.</title>
        <authorList>
            <person name="Robinson A.J."/>
            <person name="Natvig D.O."/>
        </authorList>
    </citation>
    <scope>NUCLEOTIDE SEQUENCE [LARGE SCALE GENOMIC DNA]</scope>
    <source>
        <strain evidence="2 3">CBS 110550</strain>
    </source>
</reference>
<evidence type="ECO:0000313" key="2">
    <source>
        <dbReference type="EMBL" id="RYO96348.1"/>
    </source>
</evidence>
<dbReference type="EMBL" id="QJNU01000515">
    <property type="protein sequence ID" value="RYO96348.1"/>
    <property type="molecule type" value="Genomic_DNA"/>
</dbReference>
<organism evidence="2 3">
    <name type="scientific">Monosporascus ibericus</name>
    <dbReference type="NCBI Taxonomy" id="155417"/>
    <lineage>
        <taxon>Eukaryota</taxon>
        <taxon>Fungi</taxon>
        <taxon>Dikarya</taxon>
        <taxon>Ascomycota</taxon>
        <taxon>Pezizomycotina</taxon>
        <taxon>Sordariomycetes</taxon>
        <taxon>Xylariomycetidae</taxon>
        <taxon>Xylariales</taxon>
        <taxon>Xylariales incertae sedis</taxon>
        <taxon>Monosporascus</taxon>
    </lineage>
</organism>
<name>A0A4Q4T0E3_9PEZI</name>
<comment type="caution">
    <text evidence="2">The sequence shown here is derived from an EMBL/GenBank/DDBJ whole genome shotgun (WGS) entry which is preliminary data.</text>
</comment>
<feature type="compositionally biased region" description="Acidic residues" evidence="1">
    <location>
        <begin position="235"/>
        <end position="257"/>
    </location>
</feature>
<keyword evidence="3" id="KW-1185">Reference proteome</keyword>
<dbReference type="Proteomes" id="UP000293360">
    <property type="component" value="Unassembled WGS sequence"/>
</dbReference>
<protein>
    <submittedName>
        <fullName evidence="2">Uncharacterized protein</fullName>
    </submittedName>
</protein>
<evidence type="ECO:0000256" key="1">
    <source>
        <dbReference type="SAM" id="MobiDB-lite"/>
    </source>
</evidence>
<evidence type="ECO:0000313" key="3">
    <source>
        <dbReference type="Proteomes" id="UP000293360"/>
    </source>
</evidence>
<dbReference type="OrthoDB" id="5145874at2759"/>
<gene>
    <name evidence="2" type="ORF">DL764_007484</name>
</gene>
<sequence length="347" mass="39418">MDLMFNGDSDSVVDSGKRGTRSSEQTAPVPSGARLLGLPAELRLQIWRTYSTWPRKPYLRYAADFGGGAELTLVKASLLFACKQIYAELWPILTANVQLHITYLSHSPCEALQFPSRRVCEWIQSMVFHCPAWSAFDEDTPPTTSIRFHRFRNLKTFTVCEPILVRVSQLLAEDGVTLMTRETYEASSEEKRLAAWGALTWMSADAIIAIAIRWGRGGWVSRVLDPEYHHQIHDLDDEAEDADEGSEEGTENYEPDDPFYSSNDEVIEEEARKKRRRNLEAMSMEVISKAHIMLEAELCLFDGSGYAPMPIQTLLVTIETRDKKIIESRLLSEEELYRRGEEASEAT</sequence>
<accession>A0A4Q4T0E3</accession>
<dbReference type="AlphaFoldDB" id="A0A4Q4T0E3"/>